<reference evidence="2 3" key="2">
    <citation type="submission" date="2018-11" db="EMBL/GenBank/DDBJ databases">
        <authorList>
            <consortium name="Pathogen Informatics"/>
        </authorList>
    </citation>
    <scope>NUCLEOTIDE SEQUENCE [LARGE SCALE GENOMIC DNA]</scope>
</reference>
<organism evidence="4">
    <name type="scientific">Hymenolepis diminuta</name>
    <name type="common">Rat tapeworm</name>
    <dbReference type="NCBI Taxonomy" id="6216"/>
    <lineage>
        <taxon>Eukaryota</taxon>
        <taxon>Metazoa</taxon>
        <taxon>Spiralia</taxon>
        <taxon>Lophotrochozoa</taxon>
        <taxon>Platyhelminthes</taxon>
        <taxon>Cestoda</taxon>
        <taxon>Eucestoda</taxon>
        <taxon>Cyclophyllidea</taxon>
        <taxon>Hymenolepididae</taxon>
        <taxon>Hymenolepis</taxon>
    </lineage>
</organism>
<protein>
    <submittedName>
        <fullName evidence="2 4">Uncharacterized protein</fullName>
    </submittedName>
</protein>
<dbReference type="AlphaFoldDB" id="A0A0R3SWW5"/>
<evidence type="ECO:0000313" key="2">
    <source>
        <dbReference type="EMBL" id="VDL62861.1"/>
    </source>
</evidence>
<accession>A0A0R3SWW5</accession>
<name>A0A0R3SWW5_HYMDI</name>
<feature type="compositionally biased region" description="Polar residues" evidence="1">
    <location>
        <begin position="16"/>
        <end position="26"/>
    </location>
</feature>
<proteinExistence type="predicted"/>
<gene>
    <name evidence="2" type="ORF">HDID_LOCUS10195</name>
</gene>
<evidence type="ECO:0000313" key="3">
    <source>
        <dbReference type="Proteomes" id="UP000274504"/>
    </source>
</evidence>
<evidence type="ECO:0000313" key="4">
    <source>
        <dbReference type="WBParaSite" id="HDID_0001019701-mRNA-1"/>
    </source>
</evidence>
<evidence type="ECO:0000256" key="1">
    <source>
        <dbReference type="SAM" id="MobiDB-lite"/>
    </source>
</evidence>
<dbReference type="Proteomes" id="UP000274504">
    <property type="component" value="Unassembled WGS sequence"/>
</dbReference>
<sequence>MSDSHRAESSDEGQPINRQTSDSETGSELARSAKSCNSLVWDANAIFYFLLLLLHSKTASSPRFVKRHLVPTQFIDDQDAKVCNVGINAPHSFFCGGRLMQISTSQLFGGANIASLSRLLNTRMAHTFHVKESGLREVDCAFTI</sequence>
<feature type="region of interest" description="Disordered" evidence="1">
    <location>
        <begin position="1"/>
        <end position="28"/>
    </location>
</feature>
<dbReference type="WBParaSite" id="HDID_0001019701-mRNA-1">
    <property type="protein sequence ID" value="HDID_0001019701-mRNA-1"/>
    <property type="gene ID" value="HDID_0001019701"/>
</dbReference>
<dbReference type="EMBL" id="UYSG01011564">
    <property type="protein sequence ID" value="VDL62861.1"/>
    <property type="molecule type" value="Genomic_DNA"/>
</dbReference>
<reference evidence="4" key="1">
    <citation type="submission" date="2017-02" db="UniProtKB">
        <authorList>
            <consortium name="WormBaseParasite"/>
        </authorList>
    </citation>
    <scope>IDENTIFICATION</scope>
</reference>